<evidence type="ECO:0000313" key="2">
    <source>
        <dbReference type="Proteomes" id="UP000027195"/>
    </source>
</evidence>
<dbReference type="Proteomes" id="UP000027195">
    <property type="component" value="Unassembled WGS sequence"/>
</dbReference>
<proteinExistence type="predicted"/>
<dbReference type="InParanoid" id="A0A067MEY2"/>
<dbReference type="HOGENOM" id="CLU_1189742_0_0_1"/>
<reference evidence="2" key="1">
    <citation type="journal article" date="2014" name="Proc. Natl. Acad. Sci. U.S.A.">
        <title>Extensive sampling of basidiomycete genomes demonstrates inadequacy of the white-rot/brown-rot paradigm for wood decay fungi.</title>
        <authorList>
            <person name="Riley R."/>
            <person name="Salamov A.A."/>
            <person name="Brown D.W."/>
            <person name="Nagy L.G."/>
            <person name="Floudas D."/>
            <person name="Held B.W."/>
            <person name="Levasseur A."/>
            <person name="Lombard V."/>
            <person name="Morin E."/>
            <person name="Otillar R."/>
            <person name="Lindquist E.A."/>
            <person name="Sun H."/>
            <person name="LaButti K.M."/>
            <person name="Schmutz J."/>
            <person name="Jabbour D."/>
            <person name="Luo H."/>
            <person name="Baker S.E."/>
            <person name="Pisabarro A.G."/>
            <person name="Walton J.D."/>
            <person name="Blanchette R.A."/>
            <person name="Henrissat B."/>
            <person name="Martin F."/>
            <person name="Cullen D."/>
            <person name="Hibbett D.S."/>
            <person name="Grigoriev I.V."/>
        </authorList>
    </citation>
    <scope>NUCLEOTIDE SEQUENCE [LARGE SCALE GENOMIC DNA]</scope>
    <source>
        <strain evidence="2">FD-172 SS1</strain>
    </source>
</reference>
<keyword evidence="2" id="KW-1185">Reference proteome</keyword>
<organism evidence="1 2">
    <name type="scientific">Botryobasidium botryosum (strain FD-172 SS1)</name>
    <dbReference type="NCBI Taxonomy" id="930990"/>
    <lineage>
        <taxon>Eukaryota</taxon>
        <taxon>Fungi</taxon>
        <taxon>Dikarya</taxon>
        <taxon>Basidiomycota</taxon>
        <taxon>Agaricomycotina</taxon>
        <taxon>Agaricomycetes</taxon>
        <taxon>Cantharellales</taxon>
        <taxon>Botryobasidiaceae</taxon>
        <taxon>Botryobasidium</taxon>
    </lineage>
</organism>
<name>A0A067MEY2_BOTB1</name>
<protein>
    <submittedName>
        <fullName evidence="1">Uncharacterized protein</fullName>
    </submittedName>
</protein>
<sequence length="233" mass="26957">MPQCETALDKMRTCLDSERSAFELAFRAVRAYVDERAVELACRRNELALIHSLHEEIRSGFSIRRMRGRLPQYNRPDSTLPQPNIYWRNLVPNTPHLWTNTFRPSLPLLDVYLGFSNQSSLRIYHHHHHHHHEKRLGLSQYIARVAPHIHRWDTCVLSSRRSEFPHVVPYLQIGASRLKSWLSPSIISAAGVWSLLGTQALAPWPGIYSREARRGFTNLLYPGSSLLSILCFM</sequence>
<evidence type="ECO:0000313" key="1">
    <source>
        <dbReference type="EMBL" id="KDQ13275.1"/>
    </source>
</evidence>
<gene>
    <name evidence="1" type="ORF">BOTBODRAFT_372084</name>
</gene>
<dbReference type="AlphaFoldDB" id="A0A067MEY2"/>
<accession>A0A067MEY2</accession>
<dbReference type="EMBL" id="KL198044">
    <property type="protein sequence ID" value="KDQ13275.1"/>
    <property type="molecule type" value="Genomic_DNA"/>
</dbReference>